<evidence type="ECO:0000256" key="1">
    <source>
        <dbReference type="ARBA" id="ARBA00038184"/>
    </source>
</evidence>
<dbReference type="PANTHER" id="PTHR11852:SF0">
    <property type="entry name" value="PLATELET-ACTIVATING FACTOR ACETYLHYDROLASE IB SUBUNIT BETA HOMOLOG"/>
    <property type="match status" value="1"/>
</dbReference>
<evidence type="ECO:0000313" key="3">
    <source>
        <dbReference type="EMBL" id="MDM7861525.1"/>
    </source>
</evidence>
<proteinExistence type="inferred from homology"/>
<dbReference type="Proteomes" id="UP001234343">
    <property type="component" value="Unassembled WGS sequence"/>
</dbReference>
<comment type="similarity">
    <text evidence="1">Belongs to the 'GDSL' lipolytic enzyme family. Platelet-activating factor acetylhydrolase IB beta/gamma subunits subfamily.</text>
</comment>
<dbReference type="InterPro" id="IPR013830">
    <property type="entry name" value="SGNH_hydro"/>
</dbReference>
<comment type="caution">
    <text evidence="3">The sequence shown here is derived from an EMBL/GenBank/DDBJ whole genome shotgun (WGS) entry which is preliminary data.</text>
</comment>
<organism evidence="3 4">
    <name type="scientific">Alteromonas arenosi</name>
    <dbReference type="NCBI Taxonomy" id="3055817"/>
    <lineage>
        <taxon>Bacteria</taxon>
        <taxon>Pseudomonadati</taxon>
        <taxon>Pseudomonadota</taxon>
        <taxon>Gammaproteobacteria</taxon>
        <taxon>Alteromonadales</taxon>
        <taxon>Alteromonadaceae</taxon>
        <taxon>Alteromonas/Salinimonas group</taxon>
        <taxon>Alteromonas</taxon>
    </lineage>
</organism>
<protein>
    <submittedName>
        <fullName evidence="3">GDSL-type esterase/lipase family protein</fullName>
    </submittedName>
</protein>
<feature type="domain" description="SGNH hydrolase-type esterase" evidence="2">
    <location>
        <begin position="37"/>
        <end position="199"/>
    </location>
</feature>
<dbReference type="Gene3D" id="3.40.50.1110">
    <property type="entry name" value="SGNH hydrolase"/>
    <property type="match status" value="1"/>
</dbReference>
<gene>
    <name evidence="3" type="ORF">QTP81_13060</name>
</gene>
<accession>A0ABT7SZD4</accession>
<evidence type="ECO:0000313" key="4">
    <source>
        <dbReference type="Proteomes" id="UP001234343"/>
    </source>
</evidence>
<dbReference type="EMBL" id="JAUCBP010000011">
    <property type="protein sequence ID" value="MDM7861525.1"/>
    <property type="molecule type" value="Genomic_DNA"/>
</dbReference>
<dbReference type="SUPFAM" id="SSF52266">
    <property type="entry name" value="SGNH hydrolase"/>
    <property type="match status" value="1"/>
</dbReference>
<dbReference type="PANTHER" id="PTHR11852">
    <property type="entry name" value="PLATELET-ACTIVATING FACTOR ACETYLHYDROLASE"/>
    <property type="match status" value="1"/>
</dbReference>
<dbReference type="RefSeq" id="WP_289366112.1">
    <property type="nucleotide sequence ID" value="NZ_JAUCBP010000011.1"/>
</dbReference>
<sequence>MAAIPYEDNIAKPLWLPRHQEKLAEVAKRGDEIRLVFIGDSIIHAWEDFGESAWHAHFAMYGALNLGFGGDRTEHALWRVANGELDGLNSQVVVLMIGTNNTGHRKDPADYTARAITLLVDEIHQRLPNAHILLHAIFPRGKTASDPLRSLNNEINRQIQHLEQRVYVTWLDFTHLFLQSDGSLSREIMDDYLHPNANQYPRWAAALQPHIKQYLKK</sequence>
<keyword evidence="4" id="KW-1185">Reference proteome</keyword>
<evidence type="ECO:0000259" key="2">
    <source>
        <dbReference type="Pfam" id="PF13472"/>
    </source>
</evidence>
<dbReference type="InterPro" id="IPR036514">
    <property type="entry name" value="SGNH_hydro_sf"/>
</dbReference>
<dbReference type="Pfam" id="PF13472">
    <property type="entry name" value="Lipase_GDSL_2"/>
    <property type="match status" value="1"/>
</dbReference>
<name>A0ABT7SZD4_9ALTE</name>
<reference evidence="3 4" key="1">
    <citation type="submission" date="2023-06" db="EMBL/GenBank/DDBJ databases">
        <title>Alteromonas sp. ASW11-36 isolated from intertidal sand.</title>
        <authorList>
            <person name="Li Y."/>
        </authorList>
    </citation>
    <scope>NUCLEOTIDE SEQUENCE [LARGE SCALE GENOMIC DNA]</scope>
    <source>
        <strain evidence="3 4">ASW11-36</strain>
    </source>
</reference>